<comment type="caution">
    <text evidence="5">The sequence shown here is derived from an EMBL/GenBank/DDBJ whole genome shotgun (WGS) entry which is preliminary data.</text>
</comment>
<comment type="cofactor">
    <cofactor evidence="1">
        <name>Mg(2+)</name>
        <dbReference type="ChEBI" id="CHEBI:18420"/>
    </cofactor>
</comment>
<evidence type="ECO:0000313" key="5">
    <source>
        <dbReference type="EMBL" id="TDN84468.1"/>
    </source>
</evidence>
<dbReference type="SUPFAM" id="SSF55811">
    <property type="entry name" value="Nudix"/>
    <property type="match status" value="1"/>
</dbReference>
<reference evidence="5 6" key="1">
    <citation type="submission" date="2019-03" db="EMBL/GenBank/DDBJ databases">
        <title>Genomic Encyclopedia of Type Strains, Phase IV (KMG-IV): sequencing the most valuable type-strain genomes for metagenomic binning, comparative biology and taxonomic classification.</title>
        <authorList>
            <person name="Goeker M."/>
        </authorList>
    </citation>
    <scope>NUCLEOTIDE SEQUENCE [LARGE SCALE GENOMIC DNA]</scope>
    <source>
        <strain evidence="5 6">DSM 25059</strain>
    </source>
</reference>
<evidence type="ECO:0000256" key="1">
    <source>
        <dbReference type="ARBA" id="ARBA00001946"/>
    </source>
</evidence>
<keyword evidence="2" id="KW-0378">Hydrolase</keyword>
<evidence type="ECO:0000313" key="6">
    <source>
        <dbReference type="Proteomes" id="UP000295493"/>
    </source>
</evidence>
<dbReference type="InterPro" id="IPR000086">
    <property type="entry name" value="NUDIX_hydrolase_dom"/>
</dbReference>
<dbReference type="PROSITE" id="PS00893">
    <property type="entry name" value="NUDIX_BOX"/>
    <property type="match status" value="1"/>
</dbReference>
<name>A0A4V3BTY2_9SPHN</name>
<organism evidence="5 6">
    <name type="scientific">Stakelama pacifica</name>
    <dbReference type="NCBI Taxonomy" id="517720"/>
    <lineage>
        <taxon>Bacteria</taxon>
        <taxon>Pseudomonadati</taxon>
        <taxon>Pseudomonadota</taxon>
        <taxon>Alphaproteobacteria</taxon>
        <taxon>Sphingomonadales</taxon>
        <taxon>Sphingomonadaceae</taxon>
        <taxon>Stakelama</taxon>
    </lineage>
</organism>
<dbReference type="PANTHER" id="PTHR43046:SF12">
    <property type="entry name" value="GDP-MANNOSE MANNOSYL HYDROLASE"/>
    <property type="match status" value="1"/>
</dbReference>
<dbReference type="InterPro" id="IPR020084">
    <property type="entry name" value="NUDIX_hydrolase_CS"/>
</dbReference>
<gene>
    <name evidence="5" type="ORF">EV664_103111</name>
</gene>
<dbReference type="RefSeq" id="WP_133494864.1">
    <property type="nucleotide sequence ID" value="NZ_BMLU01000003.1"/>
</dbReference>
<feature type="domain" description="Nudix hydrolase" evidence="4">
    <location>
        <begin position="21"/>
        <end position="152"/>
    </location>
</feature>
<dbReference type="GO" id="GO:0016787">
    <property type="term" value="F:hydrolase activity"/>
    <property type="evidence" value="ECO:0007669"/>
    <property type="project" value="UniProtKB-KW"/>
</dbReference>
<proteinExistence type="predicted"/>
<keyword evidence="3" id="KW-0460">Magnesium</keyword>
<dbReference type="PANTHER" id="PTHR43046">
    <property type="entry name" value="GDP-MANNOSE MANNOSYL HYDROLASE"/>
    <property type="match status" value="1"/>
</dbReference>
<dbReference type="Gene3D" id="3.90.79.10">
    <property type="entry name" value="Nucleoside Triphosphate Pyrophosphohydrolase"/>
    <property type="match status" value="1"/>
</dbReference>
<dbReference type="EMBL" id="SNWD01000003">
    <property type="protein sequence ID" value="TDN84468.1"/>
    <property type="molecule type" value="Genomic_DNA"/>
</dbReference>
<protein>
    <submittedName>
        <fullName evidence="5">ADP-ribose pyrophosphatase YjhB (NUDIX family)</fullName>
    </submittedName>
</protein>
<dbReference type="OrthoDB" id="8480561at2"/>
<dbReference type="Pfam" id="PF00293">
    <property type="entry name" value="NUDIX"/>
    <property type="match status" value="1"/>
</dbReference>
<evidence type="ECO:0000259" key="4">
    <source>
        <dbReference type="PROSITE" id="PS51462"/>
    </source>
</evidence>
<keyword evidence="6" id="KW-1185">Reference proteome</keyword>
<evidence type="ECO:0000256" key="2">
    <source>
        <dbReference type="ARBA" id="ARBA00022801"/>
    </source>
</evidence>
<dbReference type="AlphaFoldDB" id="A0A4V3BTY2"/>
<accession>A0A4V3BTY2</accession>
<dbReference type="PROSITE" id="PS51462">
    <property type="entry name" value="NUDIX"/>
    <property type="match status" value="1"/>
</dbReference>
<evidence type="ECO:0000256" key="3">
    <source>
        <dbReference type="ARBA" id="ARBA00022842"/>
    </source>
</evidence>
<dbReference type="InterPro" id="IPR015797">
    <property type="entry name" value="NUDIX_hydrolase-like_dom_sf"/>
</dbReference>
<dbReference type="Proteomes" id="UP000295493">
    <property type="component" value="Unassembled WGS sequence"/>
</dbReference>
<sequence length="157" mass="17850">MALAHRIVARAFRAWFWLRRPRTIGVRALLVDPHGRIALVRHHYTRFWYLPGGGVNRNEDMGSAVQREVAEEVGIDDAPIVTIAGVFHNRREYKDDHVVLFVMMVDADAAARLHAADRREIAEARWFAPDALPDTVSPATRRRIAEYQRGATGLGTW</sequence>